<name>A0A1V1NRV0_9BACT</name>
<sequence length="113" mass="12365">MLNSFTEKARLILRDAGFSDADITVKMKLQSLPGIALEIQNEAKINYHAIAIGRTGISQLNEYMGNTAASLVNSIKHIPLIVVDHVPEKNKMLIAYDASESADRAVKCIAELL</sequence>
<proteinExistence type="predicted"/>
<gene>
    <name evidence="1" type="ORF">OMM_14477</name>
</gene>
<dbReference type="Gene3D" id="3.40.50.12370">
    <property type="match status" value="1"/>
</dbReference>
<reference evidence="2" key="1">
    <citation type="submission" date="2012-11" db="EMBL/GenBank/DDBJ databases">
        <authorList>
            <person name="Lucero-Rivera Y.E."/>
            <person name="Tovar-Ramirez D."/>
        </authorList>
    </citation>
    <scope>NUCLEOTIDE SEQUENCE [LARGE SCALE GENOMIC DNA]</scope>
    <source>
        <strain evidence="2">Araruama</strain>
    </source>
</reference>
<dbReference type="AlphaFoldDB" id="A0A1V1NRV0"/>
<comment type="caution">
    <text evidence="1">The sequence shown here is derived from an EMBL/GenBank/DDBJ whole genome shotgun (WGS) entry which is preliminary data.</text>
</comment>
<evidence type="ECO:0008006" key="3">
    <source>
        <dbReference type="Google" id="ProtNLM"/>
    </source>
</evidence>
<organism evidence="1 2">
    <name type="scientific">Candidatus Magnetoglobus multicellularis str. Araruama</name>
    <dbReference type="NCBI Taxonomy" id="890399"/>
    <lineage>
        <taxon>Bacteria</taxon>
        <taxon>Pseudomonadati</taxon>
        <taxon>Thermodesulfobacteriota</taxon>
        <taxon>Desulfobacteria</taxon>
        <taxon>Desulfobacterales</taxon>
        <taxon>Desulfobacteraceae</taxon>
        <taxon>Candidatus Magnetoglobus</taxon>
    </lineage>
</organism>
<dbReference type="EMBL" id="ATBP01002974">
    <property type="protein sequence ID" value="ETR65294.1"/>
    <property type="molecule type" value="Genomic_DNA"/>
</dbReference>
<feature type="non-terminal residue" evidence="1">
    <location>
        <position position="113"/>
    </location>
</feature>
<accession>A0A1V1NRV0</accession>
<dbReference type="Proteomes" id="UP000189670">
    <property type="component" value="Unassembled WGS sequence"/>
</dbReference>
<evidence type="ECO:0000313" key="1">
    <source>
        <dbReference type="EMBL" id="ETR65294.1"/>
    </source>
</evidence>
<evidence type="ECO:0000313" key="2">
    <source>
        <dbReference type="Proteomes" id="UP000189670"/>
    </source>
</evidence>
<protein>
    <recommendedName>
        <fullName evidence="3">UspA domain-containing protein</fullName>
    </recommendedName>
</protein>